<organism evidence="1">
    <name type="scientific">virus sp. ctML55</name>
    <dbReference type="NCBI Taxonomy" id="2827627"/>
    <lineage>
        <taxon>Viruses</taxon>
    </lineage>
</organism>
<evidence type="ECO:0000313" key="1">
    <source>
        <dbReference type="EMBL" id="DAE31124.1"/>
    </source>
</evidence>
<dbReference type="EMBL" id="BK059105">
    <property type="protein sequence ID" value="DAE31124.1"/>
    <property type="molecule type" value="Genomic_DNA"/>
</dbReference>
<name>A0A8S5RJH0_9VIRU</name>
<proteinExistence type="predicted"/>
<sequence>MKVYVVVVNHHPANAPQNYKTECQIFLDKKEAEGYKKAKEEEYPIRWGGEYNHCEIFKKHL</sequence>
<protein>
    <submittedName>
        <fullName evidence="1">Uncharacterized protein</fullName>
    </submittedName>
</protein>
<reference evidence="1" key="1">
    <citation type="journal article" date="2021" name="Proc. Natl. Acad. Sci. U.S.A.">
        <title>A Catalog of Tens of Thousands of Viruses from Human Metagenomes Reveals Hidden Associations with Chronic Diseases.</title>
        <authorList>
            <person name="Tisza M.J."/>
            <person name="Buck C.B."/>
        </authorList>
    </citation>
    <scope>NUCLEOTIDE SEQUENCE</scope>
    <source>
        <strain evidence="1">CtML55</strain>
    </source>
</reference>
<accession>A0A8S5RJH0</accession>